<reference evidence="2" key="1">
    <citation type="submission" date="2021-01" db="EMBL/GenBank/DDBJ databases">
        <title>Whole genome shotgun sequence of Cellulomonas pakistanensis NBRC 110800.</title>
        <authorList>
            <person name="Komaki H."/>
            <person name="Tamura T."/>
        </authorList>
    </citation>
    <scope>NUCLEOTIDE SEQUENCE</scope>
    <source>
        <strain evidence="2">NBRC 110800</strain>
    </source>
</reference>
<proteinExistence type="predicted"/>
<gene>
    <name evidence="2" type="ORF">Cpa01nite_23490</name>
</gene>
<dbReference type="AlphaFoldDB" id="A0A919U397"/>
<name>A0A919U397_9CELL</name>
<dbReference type="Proteomes" id="UP000642125">
    <property type="component" value="Unassembled WGS sequence"/>
</dbReference>
<sequence length="108" mass="11160">MAYIVPSSDQARPWTFRCPRLHTGEPGKGLSSGTPPSGVTRRILPASEPASPVATYSIPSGPNAMRPPSWLLAAGMPSSTGSRGPRSRPPGSPVSGKRSTRLPSAVVA</sequence>
<evidence type="ECO:0000313" key="3">
    <source>
        <dbReference type="Proteomes" id="UP000642125"/>
    </source>
</evidence>
<evidence type="ECO:0000313" key="2">
    <source>
        <dbReference type="EMBL" id="GIG36968.1"/>
    </source>
</evidence>
<dbReference type="EMBL" id="BONO01000017">
    <property type="protein sequence ID" value="GIG36968.1"/>
    <property type="molecule type" value="Genomic_DNA"/>
</dbReference>
<feature type="compositionally biased region" description="Low complexity" evidence="1">
    <location>
        <begin position="75"/>
        <end position="84"/>
    </location>
</feature>
<evidence type="ECO:0000256" key="1">
    <source>
        <dbReference type="SAM" id="MobiDB-lite"/>
    </source>
</evidence>
<protein>
    <submittedName>
        <fullName evidence="2">Uncharacterized protein</fullName>
    </submittedName>
</protein>
<accession>A0A919U397</accession>
<comment type="caution">
    <text evidence="2">The sequence shown here is derived from an EMBL/GenBank/DDBJ whole genome shotgun (WGS) entry which is preliminary data.</text>
</comment>
<keyword evidence="3" id="KW-1185">Reference proteome</keyword>
<organism evidence="2 3">
    <name type="scientific">Cellulomonas pakistanensis</name>
    <dbReference type="NCBI Taxonomy" id="992287"/>
    <lineage>
        <taxon>Bacteria</taxon>
        <taxon>Bacillati</taxon>
        <taxon>Actinomycetota</taxon>
        <taxon>Actinomycetes</taxon>
        <taxon>Micrococcales</taxon>
        <taxon>Cellulomonadaceae</taxon>
        <taxon>Cellulomonas</taxon>
    </lineage>
</organism>
<feature type="region of interest" description="Disordered" evidence="1">
    <location>
        <begin position="1"/>
        <end position="108"/>
    </location>
</feature>